<evidence type="ECO:0000256" key="1">
    <source>
        <dbReference type="ARBA" id="ARBA00008775"/>
    </source>
</evidence>
<gene>
    <name evidence="4" type="ORF">OG469_30910</name>
</gene>
<proteinExistence type="inferred from homology"/>
<dbReference type="RefSeq" id="WP_329494372.1">
    <property type="nucleotide sequence ID" value="NZ_CP108460.1"/>
</dbReference>
<name>A0ABZ1WF82_9ACTN</name>
<accession>A0ABZ1WF82</accession>
<feature type="compositionally biased region" description="Pro residues" evidence="2">
    <location>
        <begin position="231"/>
        <end position="253"/>
    </location>
</feature>
<comment type="similarity">
    <text evidence="1">Belongs to the CAPAB/TerDEXZ family.</text>
</comment>
<dbReference type="PANTHER" id="PTHR32097:SF4">
    <property type="entry name" value="GENERAL STRESS PROTEIN 16U"/>
    <property type="match status" value="1"/>
</dbReference>
<evidence type="ECO:0000313" key="4">
    <source>
        <dbReference type="EMBL" id="WUS59528.1"/>
    </source>
</evidence>
<feature type="compositionally biased region" description="Pro residues" evidence="2">
    <location>
        <begin position="179"/>
        <end position="212"/>
    </location>
</feature>
<sequence>MVIPKGANVPLAAAGVRVELGWRSGPGVPDADASALLLAGGKVRSDDDFVFYNQPQDASGAVRHLGKQQLPGGVVDTLTVSLAALEPAVQTVLLAASSDGGNFGGLPGLHLRVLDADSGQELVRFEDTGASTETAFVLGELYRRGEGWKFRAVGQGYDSGLAGLATDYGIQVDAEPVPARAPVPAPAPAPAAPQHPFAAPPAQPVEPSAPAPEPEHFQLPAPQQYAQPQQVPSPPPAPYPPSPYPPQPLPSAPDPRQFGAPPVPPAPTLAQPLPYPAPAPYPAPVAQPYPEQAQAQAQPSSGGHGQTPPAAAPLNLSKVSLTAKDPALSLTKHGATGGLMRVNLNWTPAGAAPKGPERGGWLGKKLRGAQGAGQAPQDSGRDLDLACLWELQDGSKDIVQAVGQKFGNLYAPPFIQLANDDRTGSLATGEDLWINLDRVAEIKRLLIFAFAFDQRPLTGLNGLATLFPAAGPPVELAVDGCEFPATSCVVALLENDGTGLTVHRQGQYYQRTPDFSDHQFIDQAYGWGLTWVNGRK</sequence>
<feature type="region of interest" description="Disordered" evidence="2">
    <location>
        <begin position="179"/>
        <end position="312"/>
    </location>
</feature>
<keyword evidence="5" id="KW-1185">Reference proteome</keyword>
<feature type="compositionally biased region" description="Low complexity" evidence="2">
    <location>
        <begin position="288"/>
        <end position="299"/>
    </location>
</feature>
<dbReference type="Gene3D" id="2.60.60.30">
    <property type="entry name" value="sav2460 like domains"/>
    <property type="match status" value="1"/>
</dbReference>
<protein>
    <submittedName>
        <fullName evidence="4">TerD domain-containing protein</fullName>
    </submittedName>
</protein>
<feature type="compositionally biased region" description="Low complexity" evidence="2">
    <location>
        <begin position="218"/>
        <end position="230"/>
    </location>
</feature>
<feature type="region of interest" description="Disordered" evidence="2">
    <location>
        <begin position="351"/>
        <end position="379"/>
    </location>
</feature>
<dbReference type="EMBL" id="CP108482">
    <property type="protein sequence ID" value="WUS59528.1"/>
    <property type="molecule type" value="Genomic_DNA"/>
</dbReference>
<evidence type="ECO:0000259" key="3">
    <source>
        <dbReference type="Pfam" id="PF02342"/>
    </source>
</evidence>
<dbReference type="CDD" id="cd06974">
    <property type="entry name" value="TerD_like"/>
    <property type="match status" value="2"/>
</dbReference>
<feature type="compositionally biased region" description="Pro residues" evidence="2">
    <location>
        <begin position="261"/>
        <end position="287"/>
    </location>
</feature>
<feature type="domain" description="TerD" evidence="3">
    <location>
        <begin position="3"/>
        <end position="168"/>
    </location>
</feature>
<evidence type="ECO:0000256" key="2">
    <source>
        <dbReference type="SAM" id="MobiDB-lite"/>
    </source>
</evidence>
<dbReference type="InterPro" id="IPR051324">
    <property type="entry name" value="Stress/Tellurium_Resist"/>
</dbReference>
<reference evidence="4 5" key="1">
    <citation type="submission" date="2022-10" db="EMBL/GenBank/DDBJ databases">
        <title>The complete genomes of actinobacterial strains from the NBC collection.</title>
        <authorList>
            <person name="Joergensen T.S."/>
            <person name="Alvarez Arevalo M."/>
            <person name="Sterndorff E.B."/>
            <person name="Faurdal D."/>
            <person name="Vuksanovic O."/>
            <person name="Mourched A.-S."/>
            <person name="Charusanti P."/>
            <person name="Shaw S."/>
            <person name="Blin K."/>
            <person name="Weber T."/>
        </authorList>
    </citation>
    <scope>NUCLEOTIDE SEQUENCE [LARGE SCALE GENOMIC DNA]</scope>
    <source>
        <strain evidence="4 5">NBC_01247</strain>
    </source>
</reference>
<evidence type="ECO:0000313" key="5">
    <source>
        <dbReference type="Proteomes" id="UP001432014"/>
    </source>
</evidence>
<dbReference type="Pfam" id="PF02342">
    <property type="entry name" value="TerD"/>
    <property type="match status" value="1"/>
</dbReference>
<dbReference type="Proteomes" id="UP001432014">
    <property type="component" value="Chromosome"/>
</dbReference>
<dbReference type="InterPro" id="IPR003325">
    <property type="entry name" value="TerD"/>
</dbReference>
<organism evidence="4 5">
    <name type="scientific">Kitasatospora herbaricolor</name>
    <dbReference type="NCBI Taxonomy" id="68217"/>
    <lineage>
        <taxon>Bacteria</taxon>
        <taxon>Bacillati</taxon>
        <taxon>Actinomycetota</taxon>
        <taxon>Actinomycetes</taxon>
        <taxon>Kitasatosporales</taxon>
        <taxon>Streptomycetaceae</taxon>
        <taxon>Kitasatospora</taxon>
    </lineage>
</organism>
<dbReference type="PANTHER" id="PTHR32097">
    <property type="entry name" value="CAMP-BINDING PROTEIN 1-RELATED"/>
    <property type="match status" value="1"/>
</dbReference>